<evidence type="ECO:0000256" key="1">
    <source>
        <dbReference type="SAM" id="MobiDB-lite"/>
    </source>
</evidence>
<evidence type="ECO:0000313" key="3">
    <source>
        <dbReference type="Proteomes" id="UP001370100"/>
    </source>
</evidence>
<protein>
    <submittedName>
        <fullName evidence="2">Uncharacterized protein</fullName>
    </submittedName>
</protein>
<dbReference type="Proteomes" id="UP001370100">
    <property type="component" value="Unassembled WGS sequence"/>
</dbReference>
<proteinExistence type="predicted"/>
<accession>A0ABU8N660</accession>
<gene>
    <name evidence="2" type="ORF">WCD41_11985</name>
</gene>
<evidence type="ECO:0000313" key="2">
    <source>
        <dbReference type="EMBL" id="MEJ2887168.1"/>
    </source>
</evidence>
<comment type="caution">
    <text evidence="2">The sequence shown here is derived from an EMBL/GenBank/DDBJ whole genome shotgun (WGS) entry which is preliminary data.</text>
</comment>
<organism evidence="2 3">
    <name type="scientific">Actinomycetospora aeridis</name>
    <dbReference type="NCBI Taxonomy" id="3129231"/>
    <lineage>
        <taxon>Bacteria</taxon>
        <taxon>Bacillati</taxon>
        <taxon>Actinomycetota</taxon>
        <taxon>Actinomycetes</taxon>
        <taxon>Pseudonocardiales</taxon>
        <taxon>Pseudonocardiaceae</taxon>
        <taxon>Actinomycetospora</taxon>
    </lineage>
</organism>
<name>A0ABU8N660_9PSEU</name>
<keyword evidence="3" id="KW-1185">Reference proteome</keyword>
<sequence>MEPTPIFADLASTGPRAAAHGDGRPVADLLRELRQETPADVRPVRVGRVPGLLSFPSRRQTD</sequence>
<dbReference type="RefSeq" id="WP_337713657.1">
    <property type="nucleotide sequence ID" value="NZ_JBBEGL010000003.1"/>
</dbReference>
<dbReference type="EMBL" id="JBBEGL010000003">
    <property type="protein sequence ID" value="MEJ2887168.1"/>
    <property type="molecule type" value="Genomic_DNA"/>
</dbReference>
<feature type="region of interest" description="Disordered" evidence="1">
    <location>
        <begin position="1"/>
        <end position="22"/>
    </location>
</feature>
<reference evidence="2 3" key="1">
    <citation type="submission" date="2024-03" db="EMBL/GenBank/DDBJ databases">
        <title>Actinomycetospora sp. OC33-EN06, a novel actinomycete isolated from wild orchid (Aerides multiflora).</title>
        <authorList>
            <person name="Suriyachadkun C."/>
        </authorList>
    </citation>
    <scope>NUCLEOTIDE SEQUENCE [LARGE SCALE GENOMIC DNA]</scope>
    <source>
        <strain evidence="2 3">OC33-EN06</strain>
    </source>
</reference>